<dbReference type="GO" id="GO:0003677">
    <property type="term" value="F:DNA binding"/>
    <property type="evidence" value="ECO:0007669"/>
    <property type="project" value="UniProtKB-KW"/>
</dbReference>
<dbReference type="AlphaFoldDB" id="A0A0D0Q8N3"/>
<dbReference type="InterPro" id="IPR010992">
    <property type="entry name" value="IHF-like_DNA-bd_dom_sf"/>
</dbReference>
<dbReference type="Proteomes" id="UP000035100">
    <property type="component" value="Unassembled WGS sequence"/>
</dbReference>
<feature type="compositionally biased region" description="Polar residues" evidence="3">
    <location>
        <begin position="1"/>
        <end position="11"/>
    </location>
</feature>
<evidence type="ECO:0000256" key="3">
    <source>
        <dbReference type="SAM" id="MobiDB-lite"/>
    </source>
</evidence>
<dbReference type="Gene3D" id="4.10.520.10">
    <property type="entry name" value="IHF-like DNA-binding proteins"/>
    <property type="match status" value="1"/>
</dbReference>
<accession>A0A0D0Q8N3</accession>
<evidence type="ECO:0000256" key="2">
    <source>
        <dbReference type="ARBA" id="ARBA00023125"/>
    </source>
</evidence>
<dbReference type="SUPFAM" id="SSF47729">
    <property type="entry name" value="IHF-like DNA-binding proteins"/>
    <property type="match status" value="1"/>
</dbReference>
<reference evidence="4 5" key="1">
    <citation type="submission" date="2013-01" db="EMBL/GenBank/DDBJ databases">
        <authorList>
            <person name="Fiebig A."/>
            <person name="Goeker M."/>
            <person name="Klenk H.-P.P."/>
        </authorList>
    </citation>
    <scope>NUCLEOTIDE SEQUENCE [LARGE SCALE GENOMIC DNA]</scope>
    <source>
        <strain evidence="4 5">DSM 24838</strain>
    </source>
</reference>
<feature type="region of interest" description="Disordered" evidence="3">
    <location>
        <begin position="1"/>
        <end position="32"/>
    </location>
</feature>
<comment type="caution">
    <text evidence="4">The sequence shown here is derived from an EMBL/GenBank/DDBJ whole genome shotgun (WGS) entry which is preliminary data.</text>
</comment>
<protein>
    <submittedName>
        <fullName evidence="4">Bacterial nucleoid DNA-binding protein</fullName>
    </submittedName>
</protein>
<sequence>MAKSRPTFTIASSGGSPVGDSSSADDAPALQPSELRIGEFAERIADRTGMRRADARAAASAALEVLGDALRSGEEMRLTGLGKIRIVGSKAGEKRRVLTVKVIMDAAKDPLADPGEDV</sequence>
<gene>
    <name evidence="4" type="ORF">Wenmar_02437</name>
</gene>
<organism evidence="4 5">
    <name type="scientific">Wenxinia marina DSM 24838</name>
    <dbReference type="NCBI Taxonomy" id="1123501"/>
    <lineage>
        <taxon>Bacteria</taxon>
        <taxon>Pseudomonadati</taxon>
        <taxon>Pseudomonadota</taxon>
        <taxon>Alphaproteobacteria</taxon>
        <taxon>Rhodobacterales</taxon>
        <taxon>Roseobacteraceae</taxon>
        <taxon>Wenxinia</taxon>
    </lineage>
</organism>
<dbReference type="EMBL" id="AONG01000012">
    <property type="protein sequence ID" value="KIQ68712.1"/>
    <property type="molecule type" value="Genomic_DNA"/>
</dbReference>
<comment type="similarity">
    <text evidence="1">Belongs to the bacterial histone-like protein family.</text>
</comment>
<proteinExistence type="inferred from homology"/>
<evidence type="ECO:0000313" key="4">
    <source>
        <dbReference type="EMBL" id="KIQ68712.1"/>
    </source>
</evidence>
<keyword evidence="5" id="KW-1185">Reference proteome</keyword>
<evidence type="ECO:0000313" key="5">
    <source>
        <dbReference type="Proteomes" id="UP000035100"/>
    </source>
</evidence>
<dbReference type="InterPro" id="IPR000119">
    <property type="entry name" value="Hist_DNA-bd"/>
</dbReference>
<evidence type="ECO:0000256" key="1">
    <source>
        <dbReference type="ARBA" id="ARBA00010529"/>
    </source>
</evidence>
<dbReference type="Pfam" id="PF00216">
    <property type="entry name" value="Bac_DNA_binding"/>
    <property type="match status" value="1"/>
</dbReference>
<name>A0A0D0Q8N3_9RHOB</name>
<keyword evidence="2 4" id="KW-0238">DNA-binding</keyword>
<feature type="compositionally biased region" description="Low complexity" evidence="3">
    <location>
        <begin position="12"/>
        <end position="32"/>
    </location>
</feature>
<dbReference type="GO" id="GO:0030527">
    <property type="term" value="F:structural constituent of chromatin"/>
    <property type="evidence" value="ECO:0007669"/>
    <property type="project" value="InterPro"/>
</dbReference>